<feature type="compositionally biased region" description="Basic and acidic residues" evidence="1">
    <location>
        <begin position="24"/>
        <end position="36"/>
    </location>
</feature>
<dbReference type="Proteomes" id="UP001056201">
    <property type="component" value="Chromosome 1"/>
</dbReference>
<proteinExistence type="predicted"/>
<accession>A0ABY4S4B1</accession>
<evidence type="ECO:0000313" key="3">
    <source>
        <dbReference type="Proteomes" id="UP001056201"/>
    </source>
</evidence>
<evidence type="ECO:0000313" key="2">
    <source>
        <dbReference type="EMBL" id="URI05961.1"/>
    </source>
</evidence>
<keyword evidence="3" id="KW-1185">Reference proteome</keyword>
<sequence length="107" mass="11641">MNPTDKQDLLDKQASAKPGPSSPDDQRAEGKDKDRVPTYQELLDESLDQTFPASDPISPGAAINAERRTSTDKDDVDWELKPSQSTPSGKTDKPEEAGETESKQPGK</sequence>
<evidence type="ECO:0000256" key="1">
    <source>
        <dbReference type="SAM" id="MobiDB-lite"/>
    </source>
</evidence>
<feature type="compositionally biased region" description="Basic and acidic residues" evidence="1">
    <location>
        <begin position="90"/>
        <end position="107"/>
    </location>
</feature>
<dbReference type="RefSeq" id="WP_250194226.1">
    <property type="nucleotide sequence ID" value="NZ_CP097635.1"/>
</dbReference>
<feature type="region of interest" description="Disordered" evidence="1">
    <location>
        <begin position="1"/>
        <end position="107"/>
    </location>
</feature>
<organism evidence="2 3">
    <name type="scientific">Aquincola tertiaricarbonis</name>
    <dbReference type="NCBI Taxonomy" id="391953"/>
    <lineage>
        <taxon>Bacteria</taxon>
        <taxon>Pseudomonadati</taxon>
        <taxon>Pseudomonadota</taxon>
        <taxon>Betaproteobacteria</taxon>
        <taxon>Burkholderiales</taxon>
        <taxon>Sphaerotilaceae</taxon>
        <taxon>Aquincola</taxon>
    </lineage>
</organism>
<reference evidence="2" key="1">
    <citation type="submission" date="2022-05" db="EMBL/GenBank/DDBJ databases">
        <title>An RpoN-dependent PEP-CTERM gene is involved in floc formation of an Aquincola tertiaricarbonis strain.</title>
        <authorList>
            <person name="Qiu D."/>
            <person name="Xia M."/>
        </authorList>
    </citation>
    <scope>NUCLEOTIDE SEQUENCE</scope>
    <source>
        <strain evidence="2">RN12</strain>
    </source>
</reference>
<name>A0ABY4S4B1_AQUTE</name>
<protein>
    <submittedName>
        <fullName evidence="2">Uncharacterized protein</fullName>
    </submittedName>
</protein>
<gene>
    <name evidence="2" type="ORF">MW290_08415</name>
</gene>
<feature type="compositionally biased region" description="Basic and acidic residues" evidence="1">
    <location>
        <begin position="1"/>
        <end position="11"/>
    </location>
</feature>
<dbReference type="EMBL" id="CP097635">
    <property type="protein sequence ID" value="URI05961.1"/>
    <property type="molecule type" value="Genomic_DNA"/>
</dbReference>